<protein>
    <submittedName>
        <fullName evidence="1">Uncharacterized protein</fullName>
    </submittedName>
</protein>
<sequence length="17" mass="1960">MEEHFALEVMLLQLSGL</sequence>
<accession>A0A0A9EC22</accession>
<evidence type="ECO:0000313" key="1">
    <source>
        <dbReference type="EMBL" id="JAD93562.1"/>
    </source>
</evidence>
<reference evidence="1" key="1">
    <citation type="submission" date="2014-09" db="EMBL/GenBank/DDBJ databases">
        <authorList>
            <person name="Magalhaes I.L.F."/>
            <person name="Oliveira U."/>
            <person name="Santos F.R."/>
            <person name="Vidigal T.H.D.A."/>
            <person name="Brescovit A.D."/>
            <person name="Santos A.J."/>
        </authorList>
    </citation>
    <scope>NUCLEOTIDE SEQUENCE</scope>
    <source>
        <tissue evidence="1">Shoot tissue taken approximately 20 cm above the soil surface</tissue>
    </source>
</reference>
<reference evidence="1" key="2">
    <citation type="journal article" date="2015" name="Data Brief">
        <title>Shoot transcriptome of the giant reed, Arundo donax.</title>
        <authorList>
            <person name="Barrero R.A."/>
            <person name="Guerrero F.D."/>
            <person name="Moolhuijzen P."/>
            <person name="Goolsby J.A."/>
            <person name="Tidwell J."/>
            <person name="Bellgard S.E."/>
            <person name="Bellgard M.I."/>
        </authorList>
    </citation>
    <scope>NUCLEOTIDE SEQUENCE</scope>
    <source>
        <tissue evidence="1">Shoot tissue taken approximately 20 cm above the soil surface</tissue>
    </source>
</reference>
<dbReference type="EMBL" id="GBRH01204333">
    <property type="protein sequence ID" value="JAD93562.1"/>
    <property type="molecule type" value="Transcribed_RNA"/>
</dbReference>
<dbReference type="AlphaFoldDB" id="A0A0A9EC22"/>
<proteinExistence type="predicted"/>
<name>A0A0A9EC22_ARUDO</name>
<organism evidence="1">
    <name type="scientific">Arundo donax</name>
    <name type="common">Giant reed</name>
    <name type="synonym">Donax arundinaceus</name>
    <dbReference type="NCBI Taxonomy" id="35708"/>
    <lineage>
        <taxon>Eukaryota</taxon>
        <taxon>Viridiplantae</taxon>
        <taxon>Streptophyta</taxon>
        <taxon>Embryophyta</taxon>
        <taxon>Tracheophyta</taxon>
        <taxon>Spermatophyta</taxon>
        <taxon>Magnoliopsida</taxon>
        <taxon>Liliopsida</taxon>
        <taxon>Poales</taxon>
        <taxon>Poaceae</taxon>
        <taxon>PACMAD clade</taxon>
        <taxon>Arundinoideae</taxon>
        <taxon>Arundineae</taxon>
        <taxon>Arundo</taxon>
    </lineage>
</organism>